<comment type="caution">
    <text evidence="2">The sequence shown here is derived from an EMBL/GenBank/DDBJ whole genome shotgun (WGS) entry which is preliminary data.</text>
</comment>
<dbReference type="Gene3D" id="1.10.540.10">
    <property type="entry name" value="Acyl-CoA dehydrogenase/oxidase, N-terminal domain"/>
    <property type="match status" value="1"/>
</dbReference>
<organism evidence="2 3">
    <name type="scientific">Tetracentron sinense</name>
    <name type="common">Spur-leaf</name>
    <dbReference type="NCBI Taxonomy" id="13715"/>
    <lineage>
        <taxon>Eukaryota</taxon>
        <taxon>Viridiplantae</taxon>
        <taxon>Streptophyta</taxon>
        <taxon>Embryophyta</taxon>
        <taxon>Tracheophyta</taxon>
        <taxon>Spermatophyta</taxon>
        <taxon>Magnoliopsida</taxon>
        <taxon>Trochodendrales</taxon>
        <taxon>Trochodendraceae</taxon>
        <taxon>Tetracentron</taxon>
    </lineage>
</organism>
<evidence type="ECO:0000313" key="3">
    <source>
        <dbReference type="Proteomes" id="UP000655225"/>
    </source>
</evidence>
<keyword evidence="3" id="KW-1185">Reference proteome</keyword>
<feature type="domain" description="Acyl-CoA dehydrogenase/oxidase N-terminal" evidence="1">
    <location>
        <begin position="17"/>
        <end position="84"/>
    </location>
</feature>
<dbReference type="GO" id="GO:0006635">
    <property type="term" value="P:fatty acid beta-oxidation"/>
    <property type="evidence" value="ECO:0007669"/>
    <property type="project" value="InterPro"/>
</dbReference>
<evidence type="ECO:0000259" key="1">
    <source>
        <dbReference type="Pfam" id="PF02771"/>
    </source>
</evidence>
<dbReference type="GO" id="GO:0003995">
    <property type="term" value="F:acyl-CoA dehydrogenase activity"/>
    <property type="evidence" value="ECO:0007669"/>
    <property type="project" value="InterPro"/>
</dbReference>
<dbReference type="PANTHER" id="PTHR43188">
    <property type="entry name" value="ACYL-COENZYME A OXIDASE"/>
    <property type="match status" value="1"/>
</dbReference>
<dbReference type="Proteomes" id="UP000655225">
    <property type="component" value="Unassembled WGS sequence"/>
</dbReference>
<dbReference type="OrthoDB" id="1730845at2759"/>
<sequence length="95" mass="10291">MYSKPYEKCNIYQNLFSQYWEKAEFPFHVIPKLGSLRVAGGTIKGYGCPGITITGSATAMAEMARVDASCSTCILVHSSAAKLTIGKILGSLLFH</sequence>
<dbReference type="SUPFAM" id="SSF56645">
    <property type="entry name" value="Acyl-CoA dehydrogenase NM domain-like"/>
    <property type="match status" value="1"/>
</dbReference>
<dbReference type="OMA" id="CPGITIT"/>
<name>A0A834Z0A6_TETSI</name>
<proteinExistence type="predicted"/>
<dbReference type="InterPro" id="IPR009100">
    <property type="entry name" value="AcylCoA_DH/oxidase_NM_dom_sf"/>
</dbReference>
<dbReference type="GO" id="GO:0005777">
    <property type="term" value="C:peroxisome"/>
    <property type="evidence" value="ECO:0007669"/>
    <property type="project" value="TreeGrafter"/>
</dbReference>
<accession>A0A834Z0A6</accession>
<dbReference type="AlphaFoldDB" id="A0A834Z0A6"/>
<protein>
    <recommendedName>
        <fullName evidence="1">Acyl-CoA dehydrogenase/oxidase N-terminal domain-containing protein</fullName>
    </recommendedName>
</protein>
<dbReference type="PANTHER" id="PTHR43188:SF1">
    <property type="entry name" value="ACYL-COA DEHYDROGENASE"/>
    <property type="match status" value="1"/>
</dbReference>
<gene>
    <name evidence="2" type="ORF">HHK36_016181</name>
</gene>
<evidence type="ECO:0000313" key="2">
    <source>
        <dbReference type="EMBL" id="KAF8397270.1"/>
    </source>
</evidence>
<reference evidence="2 3" key="1">
    <citation type="submission" date="2020-04" db="EMBL/GenBank/DDBJ databases">
        <title>Plant Genome Project.</title>
        <authorList>
            <person name="Zhang R.-G."/>
        </authorList>
    </citation>
    <scope>NUCLEOTIDE SEQUENCE [LARGE SCALE GENOMIC DNA]</scope>
    <source>
        <strain evidence="2">YNK0</strain>
        <tissue evidence="2">Leaf</tissue>
    </source>
</reference>
<dbReference type="InterPro" id="IPR037069">
    <property type="entry name" value="AcylCoA_DH/ox_N_sf"/>
</dbReference>
<dbReference type="Pfam" id="PF02771">
    <property type="entry name" value="Acyl-CoA_dh_N"/>
    <property type="match status" value="1"/>
</dbReference>
<dbReference type="GO" id="GO:0050660">
    <property type="term" value="F:flavin adenine dinucleotide binding"/>
    <property type="evidence" value="ECO:0007669"/>
    <property type="project" value="InterPro"/>
</dbReference>
<dbReference type="InterPro" id="IPR045008">
    <property type="entry name" value="ACX4-like"/>
</dbReference>
<dbReference type="EMBL" id="JABCRI010000011">
    <property type="protein sequence ID" value="KAF8397270.1"/>
    <property type="molecule type" value="Genomic_DNA"/>
</dbReference>
<dbReference type="InterPro" id="IPR013786">
    <property type="entry name" value="AcylCoA_DH/ox_N"/>
</dbReference>